<reference evidence="9" key="1">
    <citation type="submission" date="2020-05" db="EMBL/GenBank/DDBJ databases">
        <authorList>
            <person name="Song H."/>
            <person name="Chen N."/>
        </authorList>
    </citation>
    <scope>NUCLEOTIDE SEQUENCE</scope>
    <source>
        <strain evidence="8">CNS00062</strain>
        <strain evidence="9">CNS00063</strain>
        <strain evidence="10">CNS00064</strain>
        <strain evidence="11">CNS00065</strain>
        <strain evidence="12">CNS00066</strain>
        <strain evidence="14">CNS00075</strain>
        <strain evidence="15">CNS00076</strain>
    </source>
</reference>
<dbReference type="EMBL" id="MT471324">
    <property type="protein sequence ID" value="QRN72789.1"/>
    <property type="molecule type" value="Genomic_DNA"/>
</dbReference>
<evidence type="ECO:0000313" key="9">
    <source>
        <dbReference type="EMBL" id="QRN72789.1"/>
    </source>
</evidence>
<evidence type="ECO:0000313" key="10">
    <source>
        <dbReference type="EMBL" id="QRN72897.1"/>
    </source>
</evidence>
<organism evidence="9">
    <name type="scientific">Phaeocystis globosa</name>
    <dbReference type="NCBI Taxonomy" id="33658"/>
    <lineage>
        <taxon>Eukaryota</taxon>
        <taxon>Haptista</taxon>
        <taxon>Haptophyta</taxon>
        <taxon>Prymnesiophyceae</taxon>
        <taxon>Phaeocystales</taxon>
        <taxon>Phaeocystaceae</taxon>
        <taxon>Phaeocystis</taxon>
    </lineage>
</organism>
<dbReference type="HAMAP" id="MF_01391">
    <property type="entry name" value="CytC_CcsA"/>
    <property type="match status" value="1"/>
</dbReference>
<comment type="function">
    <text evidence="6">Required during biogenesis of c-type cytochromes (cytochrome c6 and cytochrome f) at the step of heme attachment.</text>
</comment>
<evidence type="ECO:0000256" key="1">
    <source>
        <dbReference type="ARBA" id="ARBA00004141"/>
    </source>
</evidence>
<geneLocation type="chloroplast" evidence="9"/>
<keyword evidence="4 6" id="KW-1133">Transmembrane helix</keyword>
<dbReference type="InterPro" id="IPR002541">
    <property type="entry name" value="Cyt_c_assembly"/>
</dbReference>
<dbReference type="EMBL" id="MT471330">
    <property type="protein sequence ID" value="QRN73437.1"/>
    <property type="molecule type" value="Genomic_DNA"/>
</dbReference>
<dbReference type="EMBL" id="MT471327">
    <property type="protein sequence ID" value="QRN73113.1"/>
    <property type="molecule type" value="Genomic_DNA"/>
</dbReference>
<evidence type="ECO:0000313" key="11">
    <source>
        <dbReference type="EMBL" id="QRN73005.1"/>
    </source>
</evidence>
<dbReference type="Pfam" id="PF01578">
    <property type="entry name" value="Cytochrom_C_asm"/>
    <property type="match status" value="1"/>
</dbReference>
<dbReference type="GO" id="GO:0017004">
    <property type="term" value="P:cytochrome complex assembly"/>
    <property type="evidence" value="ECO:0007669"/>
    <property type="project" value="UniProtKB-UniRule"/>
</dbReference>
<evidence type="ECO:0000256" key="2">
    <source>
        <dbReference type="ARBA" id="ARBA00022692"/>
    </source>
</evidence>
<dbReference type="GO" id="GO:0005886">
    <property type="term" value="C:plasma membrane"/>
    <property type="evidence" value="ECO:0007669"/>
    <property type="project" value="TreeGrafter"/>
</dbReference>
<evidence type="ECO:0000313" key="15">
    <source>
        <dbReference type="EMBL" id="QRN73437.1"/>
    </source>
</evidence>
<keyword evidence="6" id="KW-0793">Thylakoid</keyword>
<dbReference type="PANTHER" id="PTHR30071">
    <property type="entry name" value="HEME EXPORTER PROTEIN C"/>
    <property type="match status" value="1"/>
</dbReference>
<proteinExistence type="inferred from homology"/>
<dbReference type="EMBL" id="MT471328">
    <property type="protein sequence ID" value="QRN73221.1"/>
    <property type="molecule type" value="Genomic_DNA"/>
</dbReference>
<keyword evidence="5 6" id="KW-0472">Membrane</keyword>
<feature type="transmembrane region" description="Helical" evidence="6">
    <location>
        <begin position="65"/>
        <end position="85"/>
    </location>
</feature>
<dbReference type="GO" id="GO:0009535">
    <property type="term" value="C:chloroplast thylakoid membrane"/>
    <property type="evidence" value="ECO:0007669"/>
    <property type="project" value="UniProtKB-SubCell"/>
</dbReference>
<feature type="transmembrane region" description="Helical" evidence="6">
    <location>
        <begin position="6"/>
        <end position="27"/>
    </location>
</feature>
<dbReference type="EMBL" id="MT471323">
    <property type="protein sequence ID" value="QRN72681.1"/>
    <property type="molecule type" value="Genomic_DNA"/>
</dbReference>
<gene>
    <name evidence="6 9" type="primary">ccsA</name>
</gene>
<comment type="similarity">
    <text evidence="6">Belongs to the CcmF/CycK/Ccl1/NrfE/CcsA family.</text>
</comment>
<comment type="subunit">
    <text evidence="6">May interact with Ccs1.</text>
</comment>
<evidence type="ECO:0000313" key="13">
    <source>
        <dbReference type="EMBL" id="QRN73221.1"/>
    </source>
</evidence>
<evidence type="ECO:0000313" key="12">
    <source>
        <dbReference type="EMBL" id="QRN73113.1"/>
    </source>
</evidence>
<dbReference type="PANTHER" id="PTHR30071:SF1">
    <property type="entry name" value="CYTOCHROME B_B6 PROTEIN-RELATED"/>
    <property type="match status" value="1"/>
</dbReference>
<keyword evidence="3 6" id="KW-0201">Cytochrome c-type biogenesis</keyword>
<evidence type="ECO:0000256" key="3">
    <source>
        <dbReference type="ARBA" id="ARBA00022748"/>
    </source>
</evidence>
<reference evidence="13" key="2">
    <citation type="journal article" name="Harmful Algae">
        <title>Development of a high-resolution molecular marker for tracking Phaeocystis globosa genetic diversity through comparative analysis of chloroplast genomes.</title>
        <authorList>
            <person name="Song H."/>
            <person name="Liu F."/>
            <person name="Li Z."/>
            <person name="Xu Q."/>
            <person name="Chen Y."/>
            <person name="Yu Z."/>
            <person name="Chen N."/>
        </authorList>
    </citation>
    <scope>NUCLEOTIDE SEQUENCE</scope>
    <source>
        <strain evidence="13">CNS00067</strain>
    </source>
</reference>
<feature type="transmembrane region" description="Helical" evidence="6">
    <location>
        <begin position="132"/>
        <end position="161"/>
    </location>
</feature>
<name>A0A891ZMC7_9EUKA</name>
<evidence type="ECO:0000256" key="5">
    <source>
        <dbReference type="ARBA" id="ARBA00023136"/>
    </source>
</evidence>
<keyword evidence="9" id="KW-0934">Plastid</keyword>
<dbReference type="GO" id="GO:0020037">
    <property type="term" value="F:heme binding"/>
    <property type="evidence" value="ECO:0007669"/>
    <property type="project" value="InterPro"/>
</dbReference>
<feature type="transmembrane region" description="Helical" evidence="6">
    <location>
        <begin position="293"/>
        <end position="313"/>
    </location>
</feature>
<evidence type="ECO:0000313" key="8">
    <source>
        <dbReference type="EMBL" id="QRN72681.1"/>
    </source>
</evidence>
<feature type="transmembrane region" description="Helical" evidence="6">
    <location>
        <begin position="266"/>
        <end position="281"/>
    </location>
</feature>
<dbReference type="InterPro" id="IPR017562">
    <property type="entry name" value="Cyt_c_biogenesis_CcsA"/>
</dbReference>
<comment type="subcellular location">
    <subcellularLocation>
        <location evidence="1">Membrane</location>
        <topology evidence="1">Multi-pass membrane protein</topology>
    </subcellularLocation>
    <subcellularLocation>
        <location evidence="6">Plastid</location>
        <location evidence="6">Chloroplast thylakoid membrane</location>
        <topology evidence="6">Multi-pass membrane protein</topology>
    </subcellularLocation>
</comment>
<dbReference type="AlphaFoldDB" id="A0A891ZMC7"/>
<dbReference type="EMBL" id="MT471326">
    <property type="protein sequence ID" value="QRN73005.1"/>
    <property type="molecule type" value="Genomic_DNA"/>
</dbReference>
<evidence type="ECO:0000256" key="6">
    <source>
        <dbReference type="HAMAP-Rule" id="MF_01391"/>
    </source>
</evidence>
<evidence type="ECO:0000259" key="7">
    <source>
        <dbReference type="Pfam" id="PF01578"/>
    </source>
</evidence>
<feature type="transmembrane region" description="Helical" evidence="6">
    <location>
        <begin position="39"/>
        <end position="59"/>
    </location>
</feature>
<dbReference type="InterPro" id="IPR045062">
    <property type="entry name" value="Cyt_c_biogenesis_CcsA/CcmC"/>
</dbReference>
<dbReference type="EMBL" id="MT471325">
    <property type="protein sequence ID" value="QRN72897.1"/>
    <property type="molecule type" value="Genomic_DNA"/>
</dbReference>
<sequence>MDIQSNLDNLIFANLLFVTIVCWASLVFPKFKFLSKLGFYGNCCASSCLFILLGSRWLISGYFPLSNLYESLMFLAWGITSLGVIIEDRSKVSIIGSISTPISLFVTGFASLSLPEAMQSPSSLVPALKSNWLMMHVTVMMLSYASLLIGSLLSIFFLVLVNNKKEKVSIQGSSYGSQSVSNSRFTENIAFYKTETTENYSNLISADNVTVSNTISPRLTLLESIDNLSYRTISFGFPLLTVGIIAGAVWANEAWGSYWSWDPKETWALITWLVFASYLHARITKSWQGEKPALIASAGFVVVWICYLGVNFLGQGLHTYGQI</sequence>
<accession>A0A891ZMC7</accession>
<feature type="domain" description="Cytochrome c assembly protein" evidence="7">
    <location>
        <begin position="65"/>
        <end position="318"/>
    </location>
</feature>
<dbReference type="NCBIfam" id="TIGR03144">
    <property type="entry name" value="cytochr_II_ccsB"/>
    <property type="match status" value="1"/>
</dbReference>
<feature type="transmembrane region" description="Helical" evidence="6">
    <location>
        <begin position="92"/>
        <end position="112"/>
    </location>
</feature>
<evidence type="ECO:0000313" key="14">
    <source>
        <dbReference type="EMBL" id="QRN73329.1"/>
    </source>
</evidence>
<keyword evidence="2 6" id="KW-0812">Transmembrane</keyword>
<protein>
    <recommendedName>
        <fullName evidence="6">Cytochrome c biogenesis protein CcsA</fullName>
    </recommendedName>
</protein>
<keyword evidence="9" id="KW-0150">Chloroplast</keyword>
<dbReference type="EMBL" id="MT471329">
    <property type="protein sequence ID" value="QRN73329.1"/>
    <property type="molecule type" value="Genomic_DNA"/>
</dbReference>
<feature type="transmembrane region" description="Helical" evidence="6">
    <location>
        <begin position="228"/>
        <end position="251"/>
    </location>
</feature>
<evidence type="ECO:0000256" key="4">
    <source>
        <dbReference type="ARBA" id="ARBA00022989"/>
    </source>
</evidence>